<feature type="region of interest" description="Disordered" evidence="1">
    <location>
        <begin position="1"/>
        <end position="24"/>
    </location>
</feature>
<dbReference type="Proteomes" id="UP000735302">
    <property type="component" value="Unassembled WGS sequence"/>
</dbReference>
<dbReference type="AlphaFoldDB" id="A0AAV4B7D4"/>
<sequence>MLREQTSSMKCSQTWAKTSTGEAKEPVENERRQCVDFGWATLEAHTLCWEFRSRVALTRRWSAAQRIPLVGLRGGWGTRELNHKTTLMNPKQTPSDPSPQPDIAKKPCTEAARGAVSAASKTKAEDLSTLMSVSPFSGWSPFKKFVVISSKGSAKVADRSPFKIHRELKSFLGDETIQVVGCWEQVP</sequence>
<evidence type="ECO:0000256" key="1">
    <source>
        <dbReference type="SAM" id="MobiDB-lite"/>
    </source>
</evidence>
<comment type="caution">
    <text evidence="2">The sequence shown here is derived from an EMBL/GenBank/DDBJ whole genome shotgun (WGS) entry which is preliminary data.</text>
</comment>
<gene>
    <name evidence="2" type="ORF">PoB_004150700</name>
</gene>
<keyword evidence="3" id="KW-1185">Reference proteome</keyword>
<feature type="compositionally biased region" description="Polar residues" evidence="1">
    <location>
        <begin position="1"/>
        <end position="21"/>
    </location>
</feature>
<name>A0AAV4B7D4_9GAST</name>
<proteinExistence type="predicted"/>
<evidence type="ECO:0000313" key="3">
    <source>
        <dbReference type="Proteomes" id="UP000735302"/>
    </source>
</evidence>
<evidence type="ECO:0000313" key="2">
    <source>
        <dbReference type="EMBL" id="GFO15002.1"/>
    </source>
</evidence>
<organism evidence="2 3">
    <name type="scientific">Plakobranchus ocellatus</name>
    <dbReference type="NCBI Taxonomy" id="259542"/>
    <lineage>
        <taxon>Eukaryota</taxon>
        <taxon>Metazoa</taxon>
        <taxon>Spiralia</taxon>
        <taxon>Lophotrochozoa</taxon>
        <taxon>Mollusca</taxon>
        <taxon>Gastropoda</taxon>
        <taxon>Heterobranchia</taxon>
        <taxon>Euthyneura</taxon>
        <taxon>Panpulmonata</taxon>
        <taxon>Sacoglossa</taxon>
        <taxon>Placobranchoidea</taxon>
        <taxon>Plakobranchidae</taxon>
        <taxon>Plakobranchus</taxon>
    </lineage>
</organism>
<protein>
    <submittedName>
        <fullName evidence="2">Uncharacterized protein</fullName>
    </submittedName>
</protein>
<dbReference type="EMBL" id="BLXT01004584">
    <property type="protein sequence ID" value="GFO15002.1"/>
    <property type="molecule type" value="Genomic_DNA"/>
</dbReference>
<accession>A0AAV4B7D4</accession>
<reference evidence="2 3" key="1">
    <citation type="journal article" date="2021" name="Elife">
        <title>Chloroplast acquisition without the gene transfer in kleptoplastic sea slugs, Plakobranchus ocellatus.</title>
        <authorList>
            <person name="Maeda T."/>
            <person name="Takahashi S."/>
            <person name="Yoshida T."/>
            <person name="Shimamura S."/>
            <person name="Takaki Y."/>
            <person name="Nagai Y."/>
            <person name="Toyoda A."/>
            <person name="Suzuki Y."/>
            <person name="Arimoto A."/>
            <person name="Ishii H."/>
            <person name="Satoh N."/>
            <person name="Nishiyama T."/>
            <person name="Hasebe M."/>
            <person name="Maruyama T."/>
            <person name="Minagawa J."/>
            <person name="Obokata J."/>
            <person name="Shigenobu S."/>
        </authorList>
    </citation>
    <scope>NUCLEOTIDE SEQUENCE [LARGE SCALE GENOMIC DNA]</scope>
</reference>